<keyword evidence="3" id="KW-0560">Oxidoreductase</keyword>
<dbReference type="PROSITE" id="PS00570">
    <property type="entry name" value="RING_HYDROXYL_ALPHA"/>
    <property type="match status" value="1"/>
</dbReference>
<evidence type="ECO:0000256" key="2">
    <source>
        <dbReference type="ARBA" id="ARBA00022964"/>
    </source>
</evidence>
<reference evidence="6 7" key="1">
    <citation type="submission" date="2020-11" db="EMBL/GenBank/DDBJ databases">
        <title>Pseudonocardia abyssalis sp. nov. and Pseudonocardia oceani sp. nov., description and phylogenomic analysis of two novel actinomycetes isolated from the deep Southern Ocean.</title>
        <authorList>
            <person name="Parra J."/>
        </authorList>
    </citation>
    <scope>NUCLEOTIDE SEQUENCE [LARGE SCALE GENOMIC DNA]</scope>
    <source>
        <strain evidence="7">KRD185</strain>
    </source>
</reference>
<keyword evidence="4" id="KW-0520">NAD</keyword>
<dbReference type="PANTHER" id="PTHR43756:SF1">
    <property type="entry name" value="3-PHENYLPROPIONATE_CINNAMIC ACID DIOXYGENASE SUBUNIT ALPHA"/>
    <property type="match status" value="1"/>
</dbReference>
<dbReference type="Pfam" id="PF00848">
    <property type="entry name" value="Ring_hydroxyl_A"/>
    <property type="match status" value="1"/>
</dbReference>
<dbReference type="InterPro" id="IPR001663">
    <property type="entry name" value="Rng_hydr_dOase-A"/>
</dbReference>
<comment type="similarity">
    <text evidence="1">Belongs to the bacterial ring-hydroxylating dioxygenase alpha subunit family.</text>
</comment>
<dbReference type="Proteomes" id="UP000694300">
    <property type="component" value="Unassembled WGS sequence"/>
</dbReference>
<evidence type="ECO:0000313" key="6">
    <source>
        <dbReference type="EMBL" id="MBW0126391.1"/>
    </source>
</evidence>
<sequence>MIGTSSDQAVAVPVHPLVELDRVHREVYLDEQVYQQELRRIFARTWIYVGHESEVARAGDYKSTFIGTQPVILSRDEDGTLHVLLNRCTHRAATVCQAAAGNSSYFRCEYHGWTFRNDGRLVAPTFSSGYDKADFDPTDFALGRVPRVDSHRGLVFASLAAEGESLREHLGRAAEFIDLAVDLAPAGEIRLGAGSHKYAYDGNWKLQSENGVDGYHPNFVHSAFLETSGLGGSIFGPGSSGRAGALGRGHGILDFRSVMAPMIRAKLETPPGAAALARLAERLGEERATEVLLANGTQGFNLLVFPNLQIIGCQIRVIHPRRVGYSEVELYPYLLDGVTEEENSARLRTHEAFYGPSGGGGPDDVEMFDRVGVGLAAEGVEWLPFLRGLRREEVDGEARWGHVTDEQPQRGFYRRWLELMGDRP</sequence>
<evidence type="ECO:0000256" key="3">
    <source>
        <dbReference type="ARBA" id="ARBA00023002"/>
    </source>
</evidence>
<keyword evidence="7" id="KW-1185">Reference proteome</keyword>
<dbReference type="Pfam" id="PF00355">
    <property type="entry name" value="Rieske"/>
    <property type="match status" value="1"/>
</dbReference>
<comment type="caution">
    <text evidence="6">The sequence shown here is derived from an EMBL/GenBank/DDBJ whole genome shotgun (WGS) entry which is preliminary data.</text>
</comment>
<proteinExistence type="inferred from homology"/>
<dbReference type="PROSITE" id="PS51296">
    <property type="entry name" value="RIESKE"/>
    <property type="match status" value="1"/>
</dbReference>
<name>A0ABS6U2L0_9PSEU</name>
<evidence type="ECO:0000256" key="1">
    <source>
        <dbReference type="ARBA" id="ARBA00008751"/>
    </source>
</evidence>
<evidence type="ECO:0000256" key="4">
    <source>
        <dbReference type="ARBA" id="ARBA00023027"/>
    </source>
</evidence>
<dbReference type="PANTHER" id="PTHR43756">
    <property type="entry name" value="CHOLINE MONOOXYGENASE, CHLOROPLASTIC"/>
    <property type="match status" value="1"/>
</dbReference>
<gene>
    <name evidence="6" type="ORF">I4I82_01600</name>
</gene>
<accession>A0ABS6U2L0</accession>
<dbReference type="InterPro" id="IPR015879">
    <property type="entry name" value="Ring_hydroxy_dOase_asu_C_dom"/>
</dbReference>
<organism evidence="6 7">
    <name type="scientific">Pseudonocardia oceani</name>
    <dbReference type="NCBI Taxonomy" id="2792013"/>
    <lineage>
        <taxon>Bacteria</taxon>
        <taxon>Bacillati</taxon>
        <taxon>Actinomycetota</taxon>
        <taxon>Actinomycetes</taxon>
        <taxon>Pseudonocardiales</taxon>
        <taxon>Pseudonocardiaceae</taxon>
        <taxon>Pseudonocardia</taxon>
    </lineage>
</organism>
<feature type="domain" description="Rieske" evidence="5">
    <location>
        <begin position="47"/>
        <end position="157"/>
    </location>
</feature>
<dbReference type="InterPro" id="IPR015881">
    <property type="entry name" value="ARHD_Rieske_2Fe_2S"/>
</dbReference>
<evidence type="ECO:0000313" key="7">
    <source>
        <dbReference type="Proteomes" id="UP000694300"/>
    </source>
</evidence>
<keyword evidence="2" id="KW-0223">Dioxygenase</keyword>
<dbReference type="RefSeq" id="WP_218588707.1">
    <property type="nucleotide sequence ID" value="NZ_JADQDE010000003.1"/>
</dbReference>
<dbReference type="EMBL" id="JADQDF010000001">
    <property type="protein sequence ID" value="MBW0126391.1"/>
    <property type="molecule type" value="Genomic_DNA"/>
</dbReference>
<dbReference type="InterPro" id="IPR017941">
    <property type="entry name" value="Rieske_2Fe-2S"/>
</dbReference>
<evidence type="ECO:0000259" key="5">
    <source>
        <dbReference type="PROSITE" id="PS51296"/>
    </source>
</evidence>
<protein>
    <submittedName>
        <fullName evidence="6">Rieske 2Fe-2S domain-containing protein</fullName>
    </submittedName>
</protein>